<dbReference type="PROSITE" id="PS50109">
    <property type="entry name" value="HIS_KIN"/>
    <property type="match status" value="1"/>
</dbReference>
<proteinExistence type="predicted"/>
<dbReference type="EMBL" id="PDKW01000042">
    <property type="protein sequence ID" value="PGH55308.1"/>
    <property type="molecule type" value="Genomic_DNA"/>
</dbReference>
<dbReference type="Pfam" id="PF00512">
    <property type="entry name" value="HisKA"/>
    <property type="match status" value="1"/>
</dbReference>
<dbReference type="GO" id="GO:0030295">
    <property type="term" value="F:protein kinase activator activity"/>
    <property type="evidence" value="ECO:0007669"/>
    <property type="project" value="TreeGrafter"/>
</dbReference>
<evidence type="ECO:0000256" key="4">
    <source>
        <dbReference type="ARBA" id="ARBA00022679"/>
    </source>
</evidence>
<dbReference type="Pfam" id="PF02518">
    <property type="entry name" value="HATPase_c"/>
    <property type="match status" value="1"/>
</dbReference>
<dbReference type="Gene3D" id="1.10.287.130">
    <property type="match status" value="1"/>
</dbReference>
<keyword evidence="6 11" id="KW-0418">Kinase</keyword>
<evidence type="ECO:0000256" key="3">
    <source>
        <dbReference type="ARBA" id="ARBA00022553"/>
    </source>
</evidence>
<gene>
    <name evidence="11" type="ORF">CRT60_18470</name>
</gene>
<dbReference type="InterPro" id="IPR005467">
    <property type="entry name" value="His_kinase_dom"/>
</dbReference>
<dbReference type="PANTHER" id="PTHR42878:SF7">
    <property type="entry name" value="SENSOR HISTIDINE KINASE GLRK"/>
    <property type="match status" value="1"/>
</dbReference>
<comment type="caution">
    <text evidence="11">The sequence shown here is derived from an EMBL/GenBank/DDBJ whole genome shotgun (WGS) entry which is preliminary data.</text>
</comment>
<comment type="catalytic activity">
    <reaction evidence="1">
        <text>ATP + protein L-histidine = ADP + protein N-phospho-L-histidine.</text>
        <dbReference type="EC" id="2.7.13.3"/>
    </reaction>
</comment>
<keyword evidence="5" id="KW-0547">Nucleotide-binding</keyword>
<dbReference type="PRINTS" id="PR00344">
    <property type="entry name" value="BCTRLSENSOR"/>
</dbReference>
<evidence type="ECO:0000256" key="8">
    <source>
        <dbReference type="ARBA" id="ARBA00023012"/>
    </source>
</evidence>
<dbReference type="EC" id="2.7.13.3" evidence="2"/>
<dbReference type="InterPro" id="IPR050351">
    <property type="entry name" value="BphY/WalK/GraS-like"/>
</dbReference>
<dbReference type="Gene3D" id="3.30.565.10">
    <property type="entry name" value="Histidine kinase-like ATPase, C-terminal domain"/>
    <property type="match status" value="1"/>
</dbReference>
<feature type="domain" description="Histidine kinase" evidence="10">
    <location>
        <begin position="73"/>
        <end position="295"/>
    </location>
</feature>
<evidence type="ECO:0000313" key="11">
    <source>
        <dbReference type="EMBL" id="PGH55308.1"/>
    </source>
</evidence>
<dbReference type="SMART" id="SM00387">
    <property type="entry name" value="HATPase_c"/>
    <property type="match status" value="1"/>
</dbReference>
<keyword evidence="12" id="KW-1185">Reference proteome</keyword>
<dbReference type="GO" id="GO:0000156">
    <property type="term" value="F:phosphorelay response regulator activity"/>
    <property type="evidence" value="ECO:0007669"/>
    <property type="project" value="TreeGrafter"/>
</dbReference>
<keyword evidence="7" id="KW-0067">ATP-binding</keyword>
<dbReference type="SMART" id="SM00388">
    <property type="entry name" value="HisKA"/>
    <property type="match status" value="1"/>
</dbReference>
<reference evidence="12" key="1">
    <citation type="submission" date="2017-10" db="EMBL/GenBank/DDBJ databases">
        <authorList>
            <person name="Kravchenko I.K."/>
            <person name="Grouzdev D.S."/>
        </authorList>
    </citation>
    <scope>NUCLEOTIDE SEQUENCE [LARGE SCALE GENOMIC DNA]</scope>
    <source>
        <strain evidence="12">B2</strain>
    </source>
</reference>
<dbReference type="InterPro" id="IPR036890">
    <property type="entry name" value="HATPase_C_sf"/>
</dbReference>
<keyword evidence="3" id="KW-0597">Phosphoprotein</keyword>
<evidence type="ECO:0000256" key="6">
    <source>
        <dbReference type="ARBA" id="ARBA00022777"/>
    </source>
</evidence>
<dbReference type="SUPFAM" id="SSF47384">
    <property type="entry name" value="Homodimeric domain of signal transducing histidine kinase"/>
    <property type="match status" value="1"/>
</dbReference>
<keyword evidence="8" id="KW-0902">Two-component regulatory system</keyword>
<dbReference type="GO" id="GO:0007234">
    <property type="term" value="P:osmosensory signaling via phosphorelay pathway"/>
    <property type="evidence" value="ECO:0007669"/>
    <property type="project" value="TreeGrafter"/>
</dbReference>
<dbReference type="GO" id="GO:0000155">
    <property type="term" value="F:phosphorelay sensor kinase activity"/>
    <property type="evidence" value="ECO:0007669"/>
    <property type="project" value="InterPro"/>
</dbReference>
<evidence type="ECO:0000256" key="7">
    <source>
        <dbReference type="ARBA" id="ARBA00022840"/>
    </source>
</evidence>
<evidence type="ECO:0000259" key="10">
    <source>
        <dbReference type="PROSITE" id="PS50109"/>
    </source>
</evidence>
<dbReference type="InterPro" id="IPR036097">
    <property type="entry name" value="HisK_dim/P_sf"/>
</dbReference>
<evidence type="ECO:0000256" key="5">
    <source>
        <dbReference type="ARBA" id="ARBA00022741"/>
    </source>
</evidence>
<dbReference type="RefSeq" id="WP_098738025.1">
    <property type="nucleotide sequence ID" value="NZ_PDKW01000042.1"/>
</dbReference>
<evidence type="ECO:0000313" key="12">
    <source>
        <dbReference type="Proteomes" id="UP000225379"/>
    </source>
</evidence>
<dbReference type="SUPFAM" id="SSF55874">
    <property type="entry name" value="ATPase domain of HSP90 chaperone/DNA topoisomerase II/histidine kinase"/>
    <property type="match status" value="1"/>
</dbReference>
<dbReference type="InterPro" id="IPR003594">
    <property type="entry name" value="HATPase_dom"/>
</dbReference>
<dbReference type="InterPro" id="IPR004358">
    <property type="entry name" value="Sig_transdc_His_kin-like_C"/>
</dbReference>
<dbReference type="AlphaFoldDB" id="A0A2B8BCN4"/>
<dbReference type="CDD" id="cd00075">
    <property type="entry name" value="HATPase"/>
    <property type="match status" value="1"/>
</dbReference>
<name>A0A2B8BCN4_9PROT</name>
<sequence>MTMRSQEQELRQWIQRLAEDPANAGNPLLAEFQTLAERHGKLLRQFRKIAKISDRLQTETKEMARQQRQFVLMVSHEFRTPLAIIDSASQMLELEPKLPVSAMPRVGKIRNAVQRMLHLIERCLTNDRLGTAAARPVAFDLAAMLTALAGEMAGTATAHRFELHGLDRPVPIPGDRDLLAVVFSNLMENAVKYSPNGGTIRLDLSVGESAAGSPCGGPGGQVTVRIKDQGIGVNAADAARLFDKYFRASNAAGTTGAGLGLHLARCIVDTHGGGISVASEPGQGSAFTVRLPMARAKTPTTAPAAAPAAVPVPETSP</sequence>
<evidence type="ECO:0000256" key="2">
    <source>
        <dbReference type="ARBA" id="ARBA00012438"/>
    </source>
</evidence>
<feature type="region of interest" description="Disordered" evidence="9">
    <location>
        <begin position="298"/>
        <end position="317"/>
    </location>
</feature>
<dbReference type="CDD" id="cd00082">
    <property type="entry name" value="HisKA"/>
    <property type="match status" value="1"/>
</dbReference>
<keyword evidence="4" id="KW-0808">Transferase</keyword>
<protein>
    <recommendedName>
        <fullName evidence="2">histidine kinase</fullName>
        <ecNumber evidence="2">2.7.13.3</ecNumber>
    </recommendedName>
</protein>
<accession>A0A2B8BCN4</accession>
<dbReference type="Proteomes" id="UP000225379">
    <property type="component" value="Unassembled WGS sequence"/>
</dbReference>
<organism evidence="11 12">
    <name type="scientific">Azospirillum palustre</name>
    <dbReference type="NCBI Taxonomy" id="2044885"/>
    <lineage>
        <taxon>Bacteria</taxon>
        <taxon>Pseudomonadati</taxon>
        <taxon>Pseudomonadota</taxon>
        <taxon>Alphaproteobacteria</taxon>
        <taxon>Rhodospirillales</taxon>
        <taxon>Azospirillaceae</taxon>
        <taxon>Azospirillum</taxon>
    </lineage>
</organism>
<dbReference type="GO" id="GO:0005524">
    <property type="term" value="F:ATP binding"/>
    <property type="evidence" value="ECO:0007669"/>
    <property type="project" value="UniProtKB-KW"/>
</dbReference>
<dbReference type="InterPro" id="IPR003661">
    <property type="entry name" value="HisK_dim/P_dom"/>
</dbReference>
<dbReference type="OrthoDB" id="9806130at2"/>
<evidence type="ECO:0000256" key="9">
    <source>
        <dbReference type="SAM" id="MobiDB-lite"/>
    </source>
</evidence>
<evidence type="ECO:0000256" key="1">
    <source>
        <dbReference type="ARBA" id="ARBA00000085"/>
    </source>
</evidence>
<dbReference type="PANTHER" id="PTHR42878">
    <property type="entry name" value="TWO-COMPONENT HISTIDINE KINASE"/>
    <property type="match status" value="1"/>
</dbReference>